<keyword evidence="5 7" id="KW-0472">Membrane</keyword>
<accession>A0A225CAW3</accession>
<dbReference type="OrthoDB" id="9342687at2"/>
<keyword evidence="10" id="KW-1185">Reference proteome</keyword>
<feature type="domain" description="DUF3817" evidence="8">
    <location>
        <begin position="18"/>
        <end position="140"/>
    </location>
</feature>
<dbReference type="EMBL" id="MZMQ01000001">
    <property type="protein sequence ID" value="OQJ62890.1"/>
    <property type="molecule type" value="Genomic_DNA"/>
</dbReference>
<feature type="compositionally biased region" description="Basic and acidic residues" evidence="6">
    <location>
        <begin position="152"/>
        <end position="173"/>
    </location>
</feature>
<organism evidence="9 10">
    <name type="scientific">Clavibacter tessellarius</name>
    <dbReference type="NCBI Taxonomy" id="31965"/>
    <lineage>
        <taxon>Bacteria</taxon>
        <taxon>Bacillati</taxon>
        <taxon>Actinomycetota</taxon>
        <taxon>Actinomycetes</taxon>
        <taxon>Micrococcales</taxon>
        <taxon>Microbacteriaceae</taxon>
        <taxon>Clavibacter</taxon>
    </lineage>
</organism>
<evidence type="ECO:0000256" key="1">
    <source>
        <dbReference type="ARBA" id="ARBA00004651"/>
    </source>
</evidence>
<dbReference type="PANTHER" id="PTHR40077:SF2">
    <property type="entry name" value="MEMBRANE PROTEIN"/>
    <property type="match status" value="1"/>
</dbReference>
<dbReference type="NCBIfam" id="TIGR03954">
    <property type="entry name" value="integ_memb_HG"/>
    <property type="match status" value="1"/>
</dbReference>
<evidence type="ECO:0000256" key="7">
    <source>
        <dbReference type="SAM" id="Phobius"/>
    </source>
</evidence>
<evidence type="ECO:0000313" key="10">
    <source>
        <dbReference type="Proteomes" id="UP000215316"/>
    </source>
</evidence>
<evidence type="ECO:0000256" key="5">
    <source>
        <dbReference type="ARBA" id="ARBA00023136"/>
    </source>
</evidence>
<evidence type="ECO:0000256" key="4">
    <source>
        <dbReference type="ARBA" id="ARBA00022989"/>
    </source>
</evidence>
<evidence type="ECO:0000256" key="2">
    <source>
        <dbReference type="ARBA" id="ARBA00022475"/>
    </source>
</evidence>
<proteinExistence type="predicted"/>
<keyword evidence="3 7" id="KW-0812">Transmembrane</keyword>
<evidence type="ECO:0000256" key="6">
    <source>
        <dbReference type="SAM" id="MobiDB-lite"/>
    </source>
</evidence>
<dbReference type="Proteomes" id="UP000215316">
    <property type="component" value="Unassembled WGS sequence"/>
</dbReference>
<feature type="transmembrane region" description="Helical" evidence="7">
    <location>
        <begin position="115"/>
        <end position="134"/>
    </location>
</feature>
<keyword evidence="4 7" id="KW-1133">Transmembrane helix</keyword>
<dbReference type="GO" id="GO:0005886">
    <property type="term" value="C:plasma membrane"/>
    <property type="evidence" value="ECO:0007669"/>
    <property type="project" value="UniProtKB-SubCell"/>
</dbReference>
<keyword evidence="2" id="KW-1003">Cell membrane</keyword>
<evidence type="ECO:0000259" key="8">
    <source>
        <dbReference type="Pfam" id="PF12823"/>
    </source>
</evidence>
<dbReference type="RefSeq" id="WP_094127839.1">
    <property type="nucleotide sequence ID" value="NZ_CP040788.1"/>
</dbReference>
<dbReference type="Pfam" id="PF12823">
    <property type="entry name" value="DUF3817"/>
    <property type="match status" value="1"/>
</dbReference>
<feature type="compositionally biased region" description="Low complexity" evidence="6">
    <location>
        <begin position="175"/>
        <end position="184"/>
    </location>
</feature>
<gene>
    <name evidence="9" type="ORF">B5P24_07705</name>
</gene>
<sequence length="184" mass="20419">MAYGLKRSDVPQIRRVLGFYRVMAFITGAFLLLLVVEMGFKYLPGFQFVDGSLQYLAGAGYELELNGPSGFLALSPADTLTGTNLSLIIQIVHGNIYVVYLISDFLLWQKMRWSFTRFILIAAGGVVPFLSFVVESRIARQVREVIAKLEAPRRASAAARDDAHDRDDADPRPIDPTTTTEATT</sequence>
<comment type="caution">
    <text evidence="9">The sequence shown here is derived from an EMBL/GenBank/DDBJ whole genome shotgun (WGS) entry which is preliminary data.</text>
</comment>
<feature type="transmembrane region" description="Helical" evidence="7">
    <location>
        <begin position="87"/>
        <end position="108"/>
    </location>
</feature>
<feature type="transmembrane region" description="Helical" evidence="7">
    <location>
        <begin position="20"/>
        <end position="40"/>
    </location>
</feature>
<dbReference type="InterPro" id="IPR023845">
    <property type="entry name" value="DUF3817_TM"/>
</dbReference>
<comment type="subcellular location">
    <subcellularLocation>
        <location evidence="1">Cell membrane</location>
        <topology evidence="1">Multi-pass membrane protein</topology>
    </subcellularLocation>
</comment>
<evidence type="ECO:0000313" key="9">
    <source>
        <dbReference type="EMBL" id="OQJ62890.1"/>
    </source>
</evidence>
<protein>
    <recommendedName>
        <fullName evidence="8">DUF3817 domain-containing protein</fullName>
    </recommendedName>
</protein>
<dbReference type="AlphaFoldDB" id="A0A225CAW3"/>
<dbReference type="PANTHER" id="PTHR40077">
    <property type="entry name" value="MEMBRANE PROTEIN-RELATED"/>
    <property type="match status" value="1"/>
</dbReference>
<evidence type="ECO:0000256" key="3">
    <source>
        <dbReference type="ARBA" id="ARBA00022692"/>
    </source>
</evidence>
<feature type="region of interest" description="Disordered" evidence="6">
    <location>
        <begin position="152"/>
        <end position="184"/>
    </location>
</feature>
<reference evidence="9" key="1">
    <citation type="submission" date="2017-08" db="EMBL/GenBank/DDBJ databases">
        <title>Genomes of multiple Clavibacter strains from different subspecies.</title>
        <authorList>
            <person name="Yuan X.-K."/>
            <person name="Li X.-S."/>
            <person name="Nie J."/>
            <person name="De Boer S.H."/>
        </authorList>
    </citation>
    <scope>NUCLEOTIDE SEQUENCE [LARGE SCALE GENOMIC DNA]</scope>
    <source>
        <strain evidence="9">ATCC 33566</strain>
    </source>
</reference>
<name>A0A225CAW3_9MICO</name>